<dbReference type="AlphaFoldDB" id="A0A345RUK5"/>
<dbReference type="Pfam" id="PF13589">
    <property type="entry name" value="HATPase_c_3"/>
    <property type="match status" value="1"/>
</dbReference>
<proteinExistence type="predicted"/>
<dbReference type="KEGG" id="pke:DLD99_21675"/>
<dbReference type="Gene3D" id="3.30.565.10">
    <property type="entry name" value="Histidine kinase-like ATPase, C-terminal domain"/>
    <property type="match status" value="1"/>
</dbReference>
<protein>
    <submittedName>
        <fullName evidence="1">ATP-binding protein</fullName>
    </submittedName>
</protein>
<keyword evidence="2" id="KW-1185">Reference proteome</keyword>
<evidence type="ECO:0000313" key="1">
    <source>
        <dbReference type="EMBL" id="AXI62971.1"/>
    </source>
</evidence>
<dbReference type="Proteomes" id="UP000253720">
    <property type="component" value="Chromosome"/>
</dbReference>
<reference evidence="1 2" key="1">
    <citation type="submission" date="2018-05" db="EMBL/GenBank/DDBJ databases">
        <title>Complete genome sequence of Pseudomonas kribbensis 46-2(T).</title>
        <authorList>
            <person name="Jeong H."/>
            <person name="Lee S.-G."/>
            <person name="Rha E."/>
            <person name="Kim H."/>
        </authorList>
    </citation>
    <scope>NUCLEOTIDE SEQUENCE [LARGE SCALE GENOMIC DNA]</scope>
    <source>
        <strain evidence="1 2">46-2</strain>
    </source>
</reference>
<name>A0A345RUK5_9PSED</name>
<dbReference type="EMBL" id="CP029608">
    <property type="protein sequence ID" value="AXI62971.1"/>
    <property type="molecule type" value="Genomic_DNA"/>
</dbReference>
<keyword evidence="1" id="KW-0067">ATP-binding</keyword>
<evidence type="ECO:0000313" key="2">
    <source>
        <dbReference type="Proteomes" id="UP000253720"/>
    </source>
</evidence>
<dbReference type="GO" id="GO:0005524">
    <property type="term" value="F:ATP binding"/>
    <property type="evidence" value="ECO:0007669"/>
    <property type="project" value="UniProtKB-KW"/>
</dbReference>
<dbReference type="InterPro" id="IPR036890">
    <property type="entry name" value="HATPase_C_sf"/>
</dbReference>
<sequence length="511" mass="56236">MNERTRYAPPRADAMLEALRGLGYSTASALADVIDNGVSAGATEVHVAFDWDGERSRISILDNGRGMTDAELEVAMTLGAKNPLDDRAANDLGRFGMGLKTASFSQCRSLTVASRPKSGSVSCLRWDLDAIAASRDVGWRIFEGAARGSEAFVEPLNALHSGTIVLWEKLDRIVTLGYTLNHFADLVDDVELRLAMVFHRLLEGKNPVIRLFLNGKIVSPWDPFMTGHPSKPWQSPVAKIVTASGLVEAQCHVLPHKDRLSDDEFRRAGGAEGWTSQQGFYVYRSHRLLLAGGWLGIGQGRAWNREEPHRLARIMLDIPNTADSDWKIDVKKSTARPPVSVRPWLTKLAEDTRERARRVFAFRGSPMLGLGGLKVEHQAWRVDRLKDGVRYRIDERHPAVAAVIEAVGGNAGLVRAMLRVVEETVPVQRIWLDTAENKDTPMTGFSGVPETAPDGVRTVLLTLFRDMVGRRGMSVEMALTSLSMTEPFQNYPNLVASLPSLATIPAEGKAS</sequence>
<keyword evidence="1" id="KW-0547">Nucleotide-binding</keyword>
<gene>
    <name evidence="1" type="ORF">DLD99_21675</name>
</gene>
<organism evidence="1 2">
    <name type="scientific">Pseudomonas kribbensis</name>
    <dbReference type="NCBI Taxonomy" id="1628086"/>
    <lineage>
        <taxon>Bacteria</taxon>
        <taxon>Pseudomonadati</taxon>
        <taxon>Pseudomonadota</taxon>
        <taxon>Gammaproteobacteria</taxon>
        <taxon>Pseudomonadales</taxon>
        <taxon>Pseudomonadaceae</taxon>
        <taxon>Pseudomonas</taxon>
    </lineage>
</organism>
<dbReference type="SUPFAM" id="SSF55874">
    <property type="entry name" value="ATPase domain of HSP90 chaperone/DNA topoisomerase II/histidine kinase"/>
    <property type="match status" value="1"/>
</dbReference>
<accession>A0A345RUK5</accession>